<dbReference type="GO" id="GO:0003735">
    <property type="term" value="F:structural constituent of ribosome"/>
    <property type="evidence" value="ECO:0007669"/>
    <property type="project" value="InterPro"/>
</dbReference>
<organism evidence="9">
    <name type="scientific">Timema tahoe</name>
    <dbReference type="NCBI Taxonomy" id="61484"/>
    <lineage>
        <taxon>Eukaryota</taxon>
        <taxon>Metazoa</taxon>
        <taxon>Ecdysozoa</taxon>
        <taxon>Arthropoda</taxon>
        <taxon>Hexapoda</taxon>
        <taxon>Insecta</taxon>
        <taxon>Pterygota</taxon>
        <taxon>Neoptera</taxon>
        <taxon>Polyneoptera</taxon>
        <taxon>Phasmatodea</taxon>
        <taxon>Timematodea</taxon>
        <taxon>Timematoidea</taxon>
        <taxon>Timematidae</taxon>
        <taxon>Timema</taxon>
    </lineage>
</organism>
<keyword evidence="3" id="KW-0809">Transit peptide</keyword>
<dbReference type="AlphaFoldDB" id="A0A7R9FHN7"/>
<evidence type="ECO:0000256" key="7">
    <source>
        <dbReference type="ARBA" id="ARBA00035181"/>
    </source>
</evidence>
<reference evidence="9" key="1">
    <citation type="submission" date="2020-11" db="EMBL/GenBank/DDBJ databases">
        <authorList>
            <person name="Tran Van P."/>
        </authorList>
    </citation>
    <scope>NUCLEOTIDE SEQUENCE</scope>
</reference>
<proteinExistence type="inferred from homology"/>
<dbReference type="EMBL" id="OE000403">
    <property type="protein sequence ID" value="CAD7453716.1"/>
    <property type="molecule type" value="Genomic_DNA"/>
</dbReference>
<keyword evidence="4" id="KW-0689">Ribosomal protein</keyword>
<dbReference type="PANTHER" id="PTHR34090:SF1">
    <property type="entry name" value="LARGE RIBOSOMAL SUBUNIT PROTEIN ML52"/>
    <property type="match status" value="1"/>
</dbReference>
<accession>A0A7R9FHN7</accession>
<evidence type="ECO:0000256" key="4">
    <source>
        <dbReference type="ARBA" id="ARBA00022980"/>
    </source>
</evidence>
<dbReference type="Pfam" id="PF18699">
    <property type="entry name" value="MRPL52"/>
    <property type="match status" value="1"/>
</dbReference>
<evidence type="ECO:0000256" key="8">
    <source>
        <dbReference type="ARBA" id="ARBA00035425"/>
    </source>
</evidence>
<dbReference type="GO" id="GO:0005762">
    <property type="term" value="C:mitochondrial large ribosomal subunit"/>
    <property type="evidence" value="ECO:0007669"/>
    <property type="project" value="InterPro"/>
</dbReference>
<evidence type="ECO:0000256" key="2">
    <source>
        <dbReference type="ARBA" id="ARBA00007232"/>
    </source>
</evidence>
<evidence type="ECO:0000256" key="1">
    <source>
        <dbReference type="ARBA" id="ARBA00004173"/>
    </source>
</evidence>
<evidence type="ECO:0000313" key="9">
    <source>
        <dbReference type="EMBL" id="CAD7453716.1"/>
    </source>
</evidence>
<evidence type="ECO:0000256" key="3">
    <source>
        <dbReference type="ARBA" id="ARBA00022946"/>
    </source>
</evidence>
<keyword evidence="5" id="KW-0496">Mitochondrion</keyword>
<comment type="subcellular location">
    <subcellularLocation>
        <location evidence="1">Mitochondrion</location>
    </subcellularLocation>
</comment>
<dbReference type="InterPro" id="IPR034596">
    <property type="entry name" value="Ribosomal_mL52"/>
</dbReference>
<comment type="similarity">
    <text evidence="2">Belongs to the mitochondrion-specific ribosomal protein mL52 family.</text>
</comment>
<protein>
    <recommendedName>
        <fullName evidence="7">Large ribosomal subunit protein mL52</fullName>
    </recommendedName>
    <alternativeName>
        <fullName evidence="8">39S ribosomal protein L52, mitochondrial</fullName>
    </alternativeName>
</protein>
<name>A0A7R9FHN7_9NEOP</name>
<keyword evidence="6" id="KW-0687">Ribonucleoprotein</keyword>
<sequence length="132" mass="15066">MVFFGTVNILKISGARISIVKASFTTSSVRSIDLYWRKRNGLCANPNGFGPLTNLPDFSYKDGRKTPLGVGQQARLLKQREFAKTVVKFCKEMDFAVERHNRLQKEEEQNCQRILDSKLKPKGKQWLETGSK</sequence>
<gene>
    <name evidence="9" type="ORF">TTEB3V08_LOCUS1845</name>
</gene>
<dbReference type="GO" id="GO:0032543">
    <property type="term" value="P:mitochondrial translation"/>
    <property type="evidence" value="ECO:0007669"/>
    <property type="project" value="InterPro"/>
</dbReference>
<dbReference type="PANTHER" id="PTHR34090">
    <property type="entry name" value="39S RIBOSOMAL PROTEIN L52, MITOCHONDRIAL"/>
    <property type="match status" value="1"/>
</dbReference>
<evidence type="ECO:0000256" key="5">
    <source>
        <dbReference type="ARBA" id="ARBA00023128"/>
    </source>
</evidence>
<evidence type="ECO:0000256" key="6">
    <source>
        <dbReference type="ARBA" id="ARBA00023274"/>
    </source>
</evidence>